<comment type="caution">
    <text evidence="1">The sequence shown here is derived from an EMBL/GenBank/DDBJ whole genome shotgun (WGS) entry which is preliminary data.</text>
</comment>
<dbReference type="OrthoDB" id="904370at2759"/>
<dbReference type="Proteomes" id="UP000231279">
    <property type="component" value="Unassembled WGS sequence"/>
</dbReference>
<dbReference type="STRING" id="429701.A0A2G9I2Q4"/>
<sequence>MIEGSSVHEHGLKMIGLIEKLAFLDAIMDNDLCIDLILQSLLILFNQFIMNFNMSKLEVTINELVNMLVTIKATIKKEKPVILASTPKARKNKVGKRKKGGVADFQILFKGKNDQVTFCWTSRACHKTVRINLYRCVQATKG</sequence>
<reference evidence="2" key="1">
    <citation type="journal article" date="2018" name="Gigascience">
        <title>Genome assembly of the Pink Ipe (Handroanthus impetiginosus, Bignoniaceae), a highly valued, ecologically keystone Neotropical timber forest tree.</title>
        <authorList>
            <person name="Silva-Junior O.B."/>
            <person name="Grattapaglia D."/>
            <person name="Novaes E."/>
            <person name="Collevatti R.G."/>
        </authorList>
    </citation>
    <scope>NUCLEOTIDE SEQUENCE [LARGE SCALE GENOMIC DNA]</scope>
    <source>
        <strain evidence="2">cv. UFG-1</strain>
    </source>
</reference>
<name>A0A2G9I2Q4_9LAMI</name>
<proteinExistence type="predicted"/>
<organism evidence="1 2">
    <name type="scientific">Handroanthus impetiginosus</name>
    <dbReference type="NCBI Taxonomy" id="429701"/>
    <lineage>
        <taxon>Eukaryota</taxon>
        <taxon>Viridiplantae</taxon>
        <taxon>Streptophyta</taxon>
        <taxon>Embryophyta</taxon>
        <taxon>Tracheophyta</taxon>
        <taxon>Spermatophyta</taxon>
        <taxon>Magnoliopsida</taxon>
        <taxon>eudicotyledons</taxon>
        <taxon>Gunneridae</taxon>
        <taxon>Pentapetalae</taxon>
        <taxon>asterids</taxon>
        <taxon>lamiids</taxon>
        <taxon>Lamiales</taxon>
        <taxon>Bignoniaceae</taxon>
        <taxon>Crescentiina</taxon>
        <taxon>Tabebuia alliance</taxon>
        <taxon>Handroanthus</taxon>
    </lineage>
</organism>
<protein>
    <submittedName>
        <fullName evidence="1">Uncharacterized protein</fullName>
    </submittedName>
</protein>
<keyword evidence="2" id="KW-1185">Reference proteome</keyword>
<evidence type="ECO:0000313" key="1">
    <source>
        <dbReference type="EMBL" id="PIN24026.1"/>
    </source>
</evidence>
<evidence type="ECO:0000313" key="2">
    <source>
        <dbReference type="Proteomes" id="UP000231279"/>
    </source>
</evidence>
<gene>
    <name evidence="1" type="ORF">CDL12_03246</name>
</gene>
<accession>A0A2G9I2Q4</accession>
<dbReference type="AlphaFoldDB" id="A0A2G9I2Q4"/>
<dbReference type="EMBL" id="NKXS01000474">
    <property type="protein sequence ID" value="PIN24026.1"/>
    <property type="molecule type" value="Genomic_DNA"/>
</dbReference>